<dbReference type="GO" id="GO:0016491">
    <property type="term" value="F:oxidoreductase activity"/>
    <property type="evidence" value="ECO:0007669"/>
    <property type="project" value="InterPro"/>
</dbReference>
<protein>
    <submittedName>
        <fullName evidence="2">Uncharacterized protein (DUF2236 family)</fullName>
    </submittedName>
</protein>
<reference evidence="2 3" key="1">
    <citation type="submission" date="2020-07" db="EMBL/GenBank/DDBJ databases">
        <title>Sequencing the genomes of 1000 actinobacteria strains.</title>
        <authorList>
            <person name="Klenk H.-P."/>
        </authorList>
    </citation>
    <scope>NUCLEOTIDE SEQUENCE [LARGE SCALE GENOMIC DNA]</scope>
    <source>
        <strain evidence="2 3">DSM 18248</strain>
    </source>
</reference>
<dbReference type="Pfam" id="PF09995">
    <property type="entry name" value="MPAB_Lcp_cat"/>
    <property type="match status" value="1"/>
</dbReference>
<sequence length="323" mass="35320">MTRNAPQPLDHGIFGPGSVTWKVYRYPTSMTVGFARTALVEMFDPLVVASVAGTGSLRQRAADRYDRTLEYAGALVLGDSATAARMADALVRIHARVGGTDPVTGAAYDPNDPAGQLWIHLTQWQSVLHVYERFGPGPLSEEEERQYWAECLVAAGFQTIDPDDVPRDRSQMRAYYERVRPDLVVSEVAVEHARLVLDGAHLASRLPGRWRVLGPVVHSLLRRATVATLPRWMRGAIGTRQGPVVDALVTALLRPALAFAARRPQVLARVLEAAAPRAYPVLAPAVLGIEPERPGTVTVEEAFARLGRPLPREQHLAAVRQAS</sequence>
<dbReference type="EMBL" id="JACBZI010000001">
    <property type="protein sequence ID" value="NYI09837.1"/>
    <property type="molecule type" value="Genomic_DNA"/>
</dbReference>
<dbReference type="PANTHER" id="PTHR36151">
    <property type="entry name" value="BLR2777 PROTEIN"/>
    <property type="match status" value="1"/>
</dbReference>
<organism evidence="2 3">
    <name type="scientific">Nocardioides marinus</name>
    <dbReference type="NCBI Taxonomy" id="374514"/>
    <lineage>
        <taxon>Bacteria</taxon>
        <taxon>Bacillati</taxon>
        <taxon>Actinomycetota</taxon>
        <taxon>Actinomycetes</taxon>
        <taxon>Propionibacteriales</taxon>
        <taxon>Nocardioidaceae</taxon>
        <taxon>Nocardioides</taxon>
    </lineage>
</organism>
<accession>A0A7Y9YEM1</accession>
<evidence type="ECO:0000313" key="2">
    <source>
        <dbReference type="EMBL" id="NYI09837.1"/>
    </source>
</evidence>
<name>A0A7Y9YEM1_9ACTN</name>
<evidence type="ECO:0000259" key="1">
    <source>
        <dbReference type="Pfam" id="PF09995"/>
    </source>
</evidence>
<evidence type="ECO:0000313" key="3">
    <source>
        <dbReference type="Proteomes" id="UP000537326"/>
    </source>
</evidence>
<gene>
    <name evidence="2" type="ORF">BKA05_001352</name>
</gene>
<keyword evidence="3" id="KW-1185">Reference proteome</keyword>
<comment type="caution">
    <text evidence="2">The sequence shown here is derived from an EMBL/GenBank/DDBJ whole genome shotgun (WGS) entry which is preliminary data.</text>
</comment>
<dbReference type="AlphaFoldDB" id="A0A7Y9YEM1"/>
<feature type="domain" description="ER-bound oxygenase mpaB/mpaB'/Rubber oxygenase catalytic" evidence="1">
    <location>
        <begin position="21"/>
        <end position="252"/>
    </location>
</feature>
<dbReference type="RefSeq" id="WP_179530763.1">
    <property type="nucleotide sequence ID" value="NZ_BAAAPP010000018.1"/>
</dbReference>
<dbReference type="PANTHER" id="PTHR36151:SF3">
    <property type="entry name" value="ER-BOUND OXYGENASE MPAB_MPAB'_RUBBER OXYGENASE CATALYTIC DOMAIN-CONTAINING PROTEIN"/>
    <property type="match status" value="1"/>
</dbReference>
<dbReference type="Proteomes" id="UP000537326">
    <property type="component" value="Unassembled WGS sequence"/>
</dbReference>
<proteinExistence type="predicted"/>
<dbReference type="InterPro" id="IPR018713">
    <property type="entry name" value="MPAB/Lcp_cat_dom"/>
</dbReference>